<gene>
    <name evidence="1" type="primary">DYN1_3</name>
    <name evidence="1" type="ORF">IWQ57_004429</name>
</gene>
<reference evidence="1" key="1">
    <citation type="submission" date="2022-07" db="EMBL/GenBank/DDBJ databases">
        <title>Phylogenomic reconstructions and comparative analyses of Kickxellomycotina fungi.</title>
        <authorList>
            <person name="Reynolds N.K."/>
            <person name="Stajich J.E."/>
            <person name="Barry K."/>
            <person name="Grigoriev I.V."/>
            <person name="Crous P."/>
            <person name="Smith M.E."/>
        </authorList>
    </citation>
    <scope>NUCLEOTIDE SEQUENCE</scope>
    <source>
        <strain evidence="1">CBS 109366</strain>
    </source>
</reference>
<comment type="caution">
    <text evidence="1">The sequence shown here is derived from an EMBL/GenBank/DDBJ whole genome shotgun (WGS) entry which is preliminary data.</text>
</comment>
<evidence type="ECO:0000313" key="2">
    <source>
        <dbReference type="Proteomes" id="UP001140234"/>
    </source>
</evidence>
<sequence length="131" mass="13431">MEEVVDASVGGGGGPAFLCDPDLVKKYLLDAAGVLLGVSSMEDYDAAQAVVATAEATDVCNSFANDSGVPALYMMKEVESSGGEQAAYAAPAASFALAFELSWKPTHAGSLALIKRAPTIDPHLPLASQIQ</sequence>
<keyword evidence="2" id="KW-1185">Reference proteome</keyword>
<dbReference type="EMBL" id="JANBUJ010001737">
    <property type="protein sequence ID" value="KAJ2766295.1"/>
    <property type="molecule type" value="Genomic_DNA"/>
</dbReference>
<dbReference type="Proteomes" id="UP001140234">
    <property type="component" value="Unassembled WGS sequence"/>
</dbReference>
<evidence type="ECO:0000313" key="1">
    <source>
        <dbReference type="EMBL" id="KAJ2766295.1"/>
    </source>
</evidence>
<organism evidence="1 2">
    <name type="scientific">Coemansia nantahalensis</name>
    <dbReference type="NCBI Taxonomy" id="2789366"/>
    <lineage>
        <taxon>Eukaryota</taxon>
        <taxon>Fungi</taxon>
        <taxon>Fungi incertae sedis</taxon>
        <taxon>Zoopagomycota</taxon>
        <taxon>Kickxellomycotina</taxon>
        <taxon>Kickxellomycetes</taxon>
        <taxon>Kickxellales</taxon>
        <taxon>Kickxellaceae</taxon>
        <taxon>Coemansia</taxon>
    </lineage>
</organism>
<feature type="non-terminal residue" evidence="1">
    <location>
        <position position="131"/>
    </location>
</feature>
<proteinExistence type="predicted"/>
<protein>
    <submittedName>
        <fullName evidence="1">Dynein heavy chain</fullName>
    </submittedName>
</protein>
<accession>A0ACC1JSA1</accession>
<name>A0ACC1JSA1_9FUNG</name>